<dbReference type="EMBL" id="MFFM01000047">
    <property type="protein sequence ID" value="OGF08463.1"/>
    <property type="molecule type" value="Genomic_DNA"/>
</dbReference>
<evidence type="ECO:0000313" key="2">
    <source>
        <dbReference type="EMBL" id="OGF08463.1"/>
    </source>
</evidence>
<comment type="caution">
    <text evidence="2">The sequence shown here is derived from an EMBL/GenBank/DDBJ whole genome shotgun (WGS) entry which is preliminary data.</text>
</comment>
<reference evidence="2 3" key="1">
    <citation type="journal article" date="2016" name="Nat. Commun.">
        <title>Thousands of microbial genomes shed light on interconnected biogeochemical processes in an aquifer system.</title>
        <authorList>
            <person name="Anantharaman K."/>
            <person name="Brown C.T."/>
            <person name="Hug L.A."/>
            <person name="Sharon I."/>
            <person name="Castelle C.J."/>
            <person name="Probst A.J."/>
            <person name="Thomas B.C."/>
            <person name="Singh A."/>
            <person name="Wilkins M.J."/>
            <person name="Karaoz U."/>
            <person name="Brodie E.L."/>
            <person name="Williams K.H."/>
            <person name="Hubbard S.S."/>
            <person name="Banfield J.F."/>
        </authorList>
    </citation>
    <scope>NUCLEOTIDE SEQUENCE [LARGE SCALE GENOMIC DNA]</scope>
</reference>
<gene>
    <name evidence="2" type="ORF">A2024_07090</name>
</gene>
<evidence type="ECO:0000313" key="3">
    <source>
        <dbReference type="Proteomes" id="UP000177230"/>
    </source>
</evidence>
<protein>
    <submittedName>
        <fullName evidence="2">Uncharacterized protein</fullName>
    </submittedName>
</protein>
<name>A0A1F5R353_9BACT</name>
<organism evidence="2 3">
    <name type="scientific">Candidatus Edwardsbacteria bacterium GWF2_54_11</name>
    <dbReference type="NCBI Taxonomy" id="1817851"/>
    <lineage>
        <taxon>Bacteria</taxon>
        <taxon>Candidatus Edwardsiibacteriota</taxon>
    </lineage>
</organism>
<feature type="region of interest" description="Disordered" evidence="1">
    <location>
        <begin position="48"/>
        <end position="67"/>
    </location>
</feature>
<sequence>MSTKRKQKIANQPLISEESRSRLTKLQVYLVGCGLDYDYVMAMTDRNQQMNHRGNSGTGKTINNARQ</sequence>
<proteinExistence type="predicted"/>
<evidence type="ECO:0000256" key="1">
    <source>
        <dbReference type="SAM" id="MobiDB-lite"/>
    </source>
</evidence>
<dbReference type="AlphaFoldDB" id="A0A1F5R353"/>
<dbReference type="Proteomes" id="UP000177230">
    <property type="component" value="Unassembled WGS sequence"/>
</dbReference>
<accession>A0A1F5R353</accession>